<accession>A0ABR5ZRJ8</accession>
<evidence type="ECO:0000313" key="2">
    <source>
        <dbReference type="Proteomes" id="UP000765338"/>
    </source>
</evidence>
<name>A0ABR5ZRJ8_9PROT</name>
<sequence length="144" mass="15647">MNGQMISYLWGFLENLLKEHQASSCLEILDSVGQRRLFLTCGDILPVSLSLSGRKAYTSYVFRMPSDSVIAGLSNFGHVSLLDAPYCFLPGGDIYQPGNSSTPSLFIGLSTNRPDKDKVFVKNLVSGLSDVSSDSTKGSSRNDK</sequence>
<dbReference type="SUPFAM" id="SSF143744">
    <property type="entry name" value="GlcG-like"/>
    <property type="match status" value="1"/>
</dbReference>
<comment type="caution">
    <text evidence="1">The sequence shown here is derived from an EMBL/GenBank/DDBJ whole genome shotgun (WGS) entry which is preliminary data.</text>
</comment>
<keyword evidence="2" id="KW-1185">Reference proteome</keyword>
<dbReference type="InterPro" id="IPR038084">
    <property type="entry name" value="PduO/GlcC-like_sf"/>
</dbReference>
<reference evidence="1 2" key="1">
    <citation type="submission" date="2017-10" db="EMBL/GenBank/DDBJ databases">
        <authorList>
            <person name="Jakob F."/>
        </authorList>
    </citation>
    <scope>NUCLEOTIDE SEQUENCE [LARGE SCALE GENOMIC DNA]</scope>
    <source>
        <strain evidence="1 2">TMW 2.1889</strain>
    </source>
</reference>
<evidence type="ECO:0000313" key="1">
    <source>
        <dbReference type="EMBL" id="MBA5726949.1"/>
    </source>
</evidence>
<organism evidence="1 2">
    <name type="scientific">Bombella mellum</name>
    <dbReference type="NCBI Taxonomy" id="2039288"/>
    <lineage>
        <taxon>Bacteria</taxon>
        <taxon>Pseudomonadati</taxon>
        <taxon>Pseudomonadota</taxon>
        <taxon>Alphaproteobacteria</taxon>
        <taxon>Acetobacterales</taxon>
        <taxon>Acetobacteraceae</taxon>
        <taxon>Bombella</taxon>
    </lineage>
</organism>
<gene>
    <name evidence="1" type="ORF">CPA56_02930</name>
</gene>
<dbReference type="Proteomes" id="UP000765338">
    <property type="component" value="Unassembled WGS sequence"/>
</dbReference>
<proteinExistence type="predicted"/>
<dbReference type="EMBL" id="PDLY01000001">
    <property type="protein sequence ID" value="MBA5726949.1"/>
    <property type="molecule type" value="Genomic_DNA"/>
</dbReference>
<protein>
    <submittedName>
        <fullName evidence="1">Uncharacterized protein</fullName>
    </submittedName>
</protein>